<evidence type="ECO:0000256" key="11">
    <source>
        <dbReference type="RuleBase" id="RU004227"/>
    </source>
</evidence>
<feature type="binding site" evidence="8">
    <location>
        <position position="165"/>
    </location>
    <ligand>
        <name>ATP</name>
        <dbReference type="ChEBI" id="CHEBI:30616"/>
    </ligand>
</feature>
<evidence type="ECO:0000256" key="6">
    <source>
        <dbReference type="ARBA" id="ARBA00023121"/>
    </source>
</evidence>
<reference evidence="14 15" key="1">
    <citation type="submission" date="2017-09" db="EMBL/GenBank/DDBJ databases">
        <title>Depth-based differentiation of microbial function through sediment-hosted aquifers and enrichment of novel symbionts in the deep terrestrial subsurface.</title>
        <authorList>
            <person name="Probst A.J."/>
            <person name="Ladd B."/>
            <person name="Jarett J.K."/>
            <person name="Geller-Mcgrath D.E."/>
            <person name="Sieber C.M."/>
            <person name="Emerson J.B."/>
            <person name="Anantharaman K."/>
            <person name="Thomas B.C."/>
            <person name="Malmstrom R."/>
            <person name="Stieglmeier M."/>
            <person name="Klingl A."/>
            <person name="Woyke T."/>
            <person name="Ryan C.M."/>
            <person name="Banfield J.F."/>
        </authorList>
    </citation>
    <scope>NUCLEOTIDE SEQUENCE [LARGE SCALE GENOMIC DNA]</scope>
    <source>
        <strain evidence="14">CG11_big_fil_rev_8_21_14_0_20_45_26</strain>
    </source>
</reference>
<dbReference type="SMART" id="SM00760">
    <property type="entry name" value="Bac_DnaA_C"/>
    <property type="match status" value="1"/>
</dbReference>
<dbReference type="GO" id="GO:0005737">
    <property type="term" value="C:cytoplasm"/>
    <property type="evidence" value="ECO:0007669"/>
    <property type="project" value="UniProtKB-SubCell"/>
</dbReference>
<dbReference type="GO" id="GO:0005524">
    <property type="term" value="F:ATP binding"/>
    <property type="evidence" value="ECO:0007669"/>
    <property type="project" value="UniProtKB-UniRule"/>
</dbReference>
<dbReference type="GO" id="GO:0005886">
    <property type="term" value="C:plasma membrane"/>
    <property type="evidence" value="ECO:0007669"/>
    <property type="project" value="TreeGrafter"/>
</dbReference>
<dbReference type="GO" id="GO:0008289">
    <property type="term" value="F:lipid binding"/>
    <property type="evidence" value="ECO:0007669"/>
    <property type="project" value="UniProtKB-KW"/>
</dbReference>
<dbReference type="InterPro" id="IPR038454">
    <property type="entry name" value="DnaA_N_sf"/>
</dbReference>
<dbReference type="PRINTS" id="PR00051">
    <property type="entry name" value="DNAA"/>
</dbReference>
<evidence type="ECO:0000256" key="9">
    <source>
        <dbReference type="NCBIfam" id="TIGR00362"/>
    </source>
</evidence>
<dbReference type="InterPro" id="IPR013317">
    <property type="entry name" value="DnaA_dom"/>
</dbReference>
<name>A0A2H0LNG6_9BACT</name>
<feature type="region of interest" description="Domain IV, binds dsDNA" evidence="8">
    <location>
        <begin position="336"/>
        <end position="455"/>
    </location>
</feature>
<evidence type="ECO:0000256" key="7">
    <source>
        <dbReference type="ARBA" id="ARBA00023125"/>
    </source>
</evidence>
<comment type="similarity">
    <text evidence="1 8 11">Belongs to the DnaA family.</text>
</comment>
<dbReference type="Gene3D" id="3.40.50.300">
    <property type="entry name" value="P-loop containing nucleotide triphosphate hydrolases"/>
    <property type="match status" value="1"/>
</dbReference>
<dbReference type="Gene3D" id="1.10.1750.10">
    <property type="match status" value="1"/>
</dbReference>
<evidence type="ECO:0000256" key="8">
    <source>
        <dbReference type="HAMAP-Rule" id="MF_00377"/>
    </source>
</evidence>
<dbReference type="InterPro" id="IPR024633">
    <property type="entry name" value="DnaA_N_dom"/>
</dbReference>
<dbReference type="InterPro" id="IPR020591">
    <property type="entry name" value="Chromosome_initiator_DnaA-like"/>
</dbReference>
<comment type="caution">
    <text evidence="14">The sequence shown here is derived from an EMBL/GenBank/DDBJ whole genome shotgun (WGS) entry which is preliminary data.</text>
</comment>
<comment type="caution">
    <text evidence="8">Lacks conserved residue(s) required for the propagation of feature annotation.</text>
</comment>
<dbReference type="CDD" id="cd00009">
    <property type="entry name" value="AAA"/>
    <property type="match status" value="1"/>
</dbReference>
<dbReference type="InterPro" id="IPR001957">
    <property type="entry name" value="Chromosome_initiator_DnaA"/>
</dbReference>
<dbReference type="CDD" id="cd06571">
    <property type="entry name" value="Bac_DnaA_C"/>
    <property type="match status" value="1"/>
</dbReference>
<dbReference type="Pfam" id="PF00308">
    <property type="entry name" value="Bac_DnaA"/>
    <property type="match status" value="1"/>
</dbReference>
<dbReference type="GO" id="GO:0003688">
    <property type="term" value="F:DNA replication origin binding"/>
    <property type="evidence" value="ECO:0007669"/>
    <property type="project" value="UniProtKB-UniRule"/>
</dbReference>
<feature type="binding site" evidence="8">
    <location>
        <position position="163"/>
    </location>
    <ligand>
        <name>ATP</name>
        <dbReference type="ChEBI" id="CHEBI:30616"/>
    </ligand>
</feature>
<comment type="function">
    <text evidence="8 10">Plays an essential role in the initiation and regulation of chromosomal replication. ATP-DnaA binds to the origin of replication (oriC) to initiate formation of the DNA replication initiation complex once per cell cycle. Binds the DnaA box (a 9 base pair repeat at the origin) and separates the double-stranded (ds)DNA. Forms a right-handed helical filament on oriC DNA; dsDNA binds to the exterior of the filament while single-stranded (ss)DNA is stabiized in the filament's interior. The ATP-DnaA-oriC complex binds and stabilizes one strand of the AT-rich DNA unwinding element (DUE), permitting loading of DNA polymerase. After initiation quickly degrades to an ADP-DnaA complex that is not apt for DNA replication. Binds acidic phospholipids.</text>
</comment>
<dbReference type="Proteomes" id="UP000230859">
    <property type="component" value="Unassembled WGS sequence"/>
</dbReference>
<evidence type="ECO:0000313" key="15">
    <source>
        <dbReference type="Proteomes" id="UP000230859"/>
    </source>
</evidence>
<dbReference type="GO" id="GO:0006270">
    <property type="term" value="P:DNA replication initiation"/>
    <property type="evidence" value="ECO:0007669"/>
    <property type="project" value="UniProtKB-UniRule"/>
</dbReference>
<dbReference type="Pfam" id="PF11638">
    <property type="entry name" value="DnaA_N"/>
    <property type="match status" value="1"/>
</dbReference>
<comment type="subcellular location">
    <subcellularLocation>
        <location evidence="8">Cytoplasm</location>
    </subcellularLocation>
</comment>
<dbReference type="FunFam" id="3.40.50.300:FF:000668">
    <property type="entry name" value="Chromosomal replication initiator protein DnaA"/>
    <property type="match status" value="1"/>
</dbReference>
<dbReference type="InterPro" id="IPR003593">
    <property type="entry name" value="AAA+_ATPase"/>
</dbReference>
<keyword evidence="7 8" id="KW-0238">DNA-binding</keyword>
<dbReference type="NCBIfam" id="TIGR00362">
    <property type="entry name" value="DnaA"/>
    <property type="match status" value="1"/>
</dbReference>
<keyword evidence="6 8" id="KW-0446">Lipid-binding</keyword>
<comment type="domain">
    <text evidence="8">Domain I is involved in oligomerization and binding regulators, domain II is flexibile and of varying length in different bacteria, domain III forms the AAA+ region, while domain IV binds dsDNA.</text>
</comment>
<dbReference type="InterPro" id="IPR010921">
    <property type="entry name" value="Trp_repressor/repl_initiator"/>
</dbReference>
<dbReference type="SMART" id="SM00382">
    <property type="entry name" value="AAA"/>
    <property type="match status" value="1"/>
</dbReference>
<evidence type="ECO:0000256" key="3">
    <source>
        <dbReference type="ARBA" id="ARBA00022705"/>
    </source>
</evidence>
<evidence type="ECO:0000256" key="1">
    <source>
        <dbReference type="ARBA" id="ARBA00006583"/>
    </source>
</evidence>
<dbReference type="PANTHER" id="PTHR30050">
    <property type="entry name" value="CHROMOSOMAL REPLICATION INITIATOR PROTEIN DNAA"/>
    <property type="match status" value="1"/>
</dbReference>
<feature type="region of interest" description="Domain III, AAA+ region" evidence="8">
    <location>
        <begin position="119"/>
        <end position="335"/>
    </location>
</feature>
<dbReference type="SUPFAM" id="SSF52540">
    <property type="entry name" value="P-loop containing nucleoside triphosphate hydrolases"/>
    <property type="match status" value="1"/>
</dbReference>
<dbReference type="InterPro" id="IPR027417">
    <property type="entry name" value="P-loop_NTPase"/>
</dbReference>
<keyword evidence="2 8" id="KW-0963">Cytoplasm</keyword>
<evidence type="ECO:0000256" key="4">
    <source>
        <dbReference type="ARBA" id="ARBA00022741"/>
    </source>
</evidence>
<keyword evidence="3 8" id="KW-0235">DNA replication</keyword>
<evidence type="ECO:0000256" key="5">
    <source>
        <dbReference type="ARBA" id="ARBA00022840"/>
    </source>
</evidence>
<dbReference type="Gene3D" id="3.30.300.180">
    <property type="match status" value="1"/>
</dbReference>
<evidence type="ECO:0000259" key="13">
    <source>
        <dbReference type="SMART" id="SM00760"/>
    </source>
</evidence>
<evidence type="ECO:0000313" key="14">
    <source>
        <dbReference type="EMBL" id="PIQ85982.1"/>
    </source>
</evidence>
<evidence type="ECO:0000259" key="12">
    <source>
        <dbReference type="SMART" id="SM00382"/>
    </source>
</evidence>
<gene>
    <name evidence="8" type="primary">dnaA</name>
    <name evidence="14" type="ORF">COV74_06515</name>
</gene>
<dbReference type="PANTHER" id="PTHR30050:SF2">
    <property type="entry name" value="CHROMOSOMAL REPLICATION INITIATOR PROTEIN DNAA"/>
    <property type="match status" value="1"/>
</dbReference>
<feature type="binding site" evidence="8">
    <location>
        <position position="166"/>
    </location>
    <ligand>
        <name>ATP</name>
        <dbReference type="ChEBI" id="CHEBI:30616"/>
    </ligand>
</feature>
<keyword evidence="4 8" id="KW-0547">Nucleotide-binding</keyword>
<evidence type="ECO:0000256" key="2">
    <source>
        <dbReference type="ARBA" id="ARBA00022490"/>
    </source>
</evidence>
<dbReference type="Gene3D" id="1.10.8.60">
    <property type="match status" value="1"/>
</dbReference>
<sequence length="455" mass="51098">MSEQLSQASVSQISGVWQKISLRVREELSDQSYNTWFSTMVCVAIGDHSLTLTVPDKFYGDWIKEHYETVIQSAAQEILGFRPTISYEVVTPKETGISFPPSATQRLPMPASDVPKEITLNQRYSFDNFVVGSGNRFAHAASLAVSENLARKYNPLFIYGGVGLGKTHLIQSIACRVLEKNANAKVVYISSEKFTTQLISAIQSRSTTSFRERYRAADLLLIDDIHFIAGKESTQEEFFHTFNTLYDAHKQIVVTSDRPPKDIPGLEERLVSRFGWGLVADIQPPDFETRVAILRKKLDQQKTSIPDDILFLIADKISSNIRELEGALVRVVAYASLTNSDLNTTLVKDVLKDAFKEEELKVTIDHIQRCVSEYYGVKVSDLRAKKRNSSVVLPRQVAMFLARQLTSHSLPEVGDYFGGRGHATVLHGVNKIKVKLKSDPKLQQAVEFLLRAVKK</sequence>
<feature type="binding site" evidence="8">
    <location>
        <position position="167"/>
    </location>
    <ligand>
        <name>ATP</name>
        <dbReference type="ChEBI" id="CHEBI:30616"/>
    </ligand>
</feature>
<dbReference type="EMBL" id="PCVY01000055">
    <property type="protein sequence ID" value="PIQ85982.1"/>
    <property type="molecule type" value="Genomic_DNA"/>
</dbReference>
<dbReference type="Pfam" id="PF08299">
    <property type="entry name" value="Bac_DnaA_C"/>
    <property type="match status" value="1"/>
</dbReference>
<protein>
    <recommendedName>
        <fullName evidence="8 9">Chromosomal replication initiator protein DnaA</fullName>
    </recommendedName>
</protein>
<keyword evidence="5 8" id="KW-0067">ATP-binding</keyword>
<feature type="domain" description="AAA+ ATPase" evidence="12">
    <location>
        <begin position="152"/>
        <end position="280"/>
    </location>
</feature>
<organism evidence="14 15">
    <name type="scientific">Candidatus Abzuiibacterium crystallinum</name>
    <dbReference type="NCBI Taxonomy" id="1974748"/>
    <lineage>
        <taxon>Bacteria</taxon>
        <taxon>Pseudomonadati</taxon>
        <taxon>Candidatus Omnitrophota</taxon>
        <taxon>Candidatus Abzuiibacterium</taxon>
    </lineage>
</organism>
<dbReference type="AlphaFoldDB" id="A0A2H0LNG6"/>
<dbReference type="InterPro" id="IPR013159">
    <property type="entry name" value="DnaA_C"/>
</dbReference>
<accession>A0A2H0LNG6</accession>
<comment type="subunit">
    <text evidence="8">Oligomerizes as a right-handed, spiral filament on DNA at oriC.</text>
</comment>
<dbReference type="HAMAP" id="MF_00377">
    <property type="entry name" value="DnaA_bact"/>
    <property type="match status" value="1"/>
</dbReference>
<dbReference type="GO" id="GO:0006275">
    <property type="term" value="P:regulation of DNA replication"/>
    <property type="evidence" value="ECO:0007669"/>
    <property type="project" value="UniProtKB-UniRule"/>
</dbReference>
<evidence type="ECO:0000256" key="10">
    <source>
        <dbReference type="RuleBase" id="RU000577"/>
    </source>
</evidence>
<dbReference type="FunFam" id="1.10.8.60:FF:000003">
    <property type="entry name" value="Chromosomal replication initiator protein DnaA"/>
    <property type="match status" value="1"/>
</dbReference>
<proteinExistence type="inferred from homology"/>
<feature type="region of interest" description="Domain I, interacts with DnaA modulators" evidence="8">
    <location>
        <begin position="1"/>
        <end position="95"/>
    </location>
</feature>
<feature type="domain" description="Chromosomal replication initiator DnaA C-terminal" evidence="13">
    <location>
        <begin position="363"/>
        <end position="432"/>
    </location>
</feature>
<dbReference type="SUPFAM" id="SSF48295">
    <property type="entry name" value="TrpR-like"/>
    <property type="match status" value="1"/>
</dbReference>